<gene>
    <name evidence="2" type="ORF">FIBSPDRAFT_860637</name>
</gene>
<protein>
    <submittedName>
        <fullName evidence="2">Uncharacterized protein</fullName>
    </submittedName>
</protein>
<dbReference type="STRING" id="436010.A0A166K2F8"/>
<proteinExistence type="predicted"/>
<organism evidence="2">
    <name type="scientific">Athelia psychrophila</name>
    <dbReference type="NCBI Taxonomy" id="1759441"/>
    <lineage>
        <taxon>Eukaryota</taxon>
        <taxon>Fungi</taxon>
        <taxon>Dikarya</taxon>
        <taxon>Basidiomycota</taxon>
        <taxon>Agaricomycotina</taxon>
        <taxon>Agaricomycetes</taxon>
        <taxon>Agaricomycetidae</taxon>
        <taxon>Atheliales</taxon>
        <taxon>Atheliaceae</taxon>
        <taxon>Athelia</taxon>
    </lineage>
</organism>
<evidence type="ECO:0000256" key="1">
    <source>
        <dbReference type="SAM" id="MobiDB-lite"/>
    </source>
</evidence>
<sequence>MVHISTQLLRIPLPTPESLAHRARISRLVSPLRRVRPRVPFYDLAAHRVPTLWTLYRGLMREAPGANIRFRVRMLFRQNEHLTSPVAARAELLKGHKWLDIFQKARGGDTKLQHIVARYERILQAKREKERWKDRFREQLKWQQKLRNRPIMTGAYLRPSAFNRALPRLKPQPIHISGMIHRRRKARERRMEHGRESQEWQRDLKREAEFETALSVKAQREGTAMESVYAPHHDQWMEPIKAKYETILQTYRLDEARLHSPYPPALLAQIKQARRERWANKTRELERERRGEVVARTMRRRRQAPPADVLARMSGEERRMDKVARSVSEVGYVAQVKRRLGHKIRDEGASKREDGAPEANAGLDDMLGRLRAENERRRQSAEDN</sequence>
<dbReference type="AlphaFoldDB" id="A0A166K2F8"/>
<accession>A0A166K2F8</accession>
<feature type="compositionally biased region" description="Basic and acidic residues" evidence="1">
    <location>
        <begin position="366"/>
        <end position="384"/>
    </location>
</feature>
<feature type="region of interest" description="Disordered" evidence="1">
    <location>
        <begin position="344"/>
        <end position="384"/>
    </location>
</feature>
<name>A0A166K2F8_9AGAM</name>
<evidence type="ECO:0000313" key="2">
    <source>
        <dbReference type="EMBL" id="KZP21455.1"/>
    </source>
</evidence>
<reference evidence="2" key="1">
    <citation type="journal article" date="2016" name="Mol. Biol. Evol.">
        <title>Comparative Genomics of Early-Diverging Mushroom-Forming Fungi Provides Insights into the Origins of Lignocellulose Decay Capabilities.</title>
        <authorList>
            <person name="Nagy L.G."/>
            <person name="Riley R."/>
            <person name="Tritt A."/>
            <person name="Adam C."/>
            <person name="Daum C."/>
            <person name="Floudas D."/>
            <person name="Sun H."/>
            <person name="Yadav J.S."/>
            <person name="Pangilinan J."/>
            <person name="Larsson K.H."/>
            <person name="Matsuura K."/>
            <person name="Barry K."/>
            <person name="Labutti K."/>
            <person name="Kuo R."/>
            <person name="Ohm R.A."/>
            <person name="Bhattacharya S.S."/>
            <person name="Shirouzu T."/>
            <person name="Yoshinaga Y."/>
            <person name="Martin F.M."/>
            <person name="Grigoriev I.V."/>
            <person name="Hibbett D.S."/>
        </authorList>
    </citation>
    <scope>NUCLEOTIDE SEQUENCE [LARGE SCALE GENOMIC DNA]</scope>
    <source>
        <strain evidence="2">CBS 109695</strain>
    </source>
</reference>
<dbReference type="EMBL" id="KV417547">
    <property type="protein sequence ID" value="KZP21455.1"/>
    <property type="molecule type" value="Genomic_DNA"/>
</dbReference>
<feature type="compositionally biased region" description="Basic and acidic residues" evidence="1">
    <location>
        <begin position="344"/>
        <end position="355"/>
    </location>
</feature>
<dbReference type="OrthoDB" id="2571149at2759"/>